<reference evidence="1" key="1">
    <citation type="journal article" date="2020" name="mSystems">
        <title>Genome- and Community-Level Interaction Insights into Carbon Utilization and Element Cycling Functions of Hydrothermarchaeota in Hydrothermal Sediment.</title>
        <authorList>
            <person name="Zhou Z."/>
            <person name="Liu Y."/>
            <person name="Xu W."/>
            <person name="Pan J."/>
            <person name="Luo Z.H."/>
            <person name="Li M."/>
        </authorList>
    </citation>
    <scope>NUCLEOTIDE SEQUENCE [LARGE SCALE GENOMIC DNA]</scope>
    <source>
        <strain evidence="1">SpSt-556</strain>
    </source>
</reference>
<accession>A0A7C4PXR2</accession>
<organism evidence="1">
    <name type="scientific">Bellilinea caldifistulae</name>
    <dbReference type="NCBI Taxonomy" id="360411"/>
    <lineage>
        <taxon>Bacteria</taxon>
        <taxon>Bacillati</taxon>
        <taxon>Chloroflexota</taxon>
        <taxon>Anaerolineae</taxon>
        <taxon>Anaerolineales</taxon>
        <taxon>Anaerolineaceae</taxon>
        <taxon>Bellilinea</taxon>
    </lineage>
</organism>
<comment type="caution">
    <text evidence="1">The sequence shown here is derived from an EMBL/GenBank/DDBJ whole genome shotgun (WGS) entry which is preliminary data.</text>
</comment>
<sequence>MANTNEKDYELWADWFDNHANNFQRVAAAILLKVNGYRNAVDYALECLRPTPPQTVEEFIERYPERPGISVYACTLLLKSAGETYALGETSAWVWSQVKHRQAEVLAVLYAGNDRNKAIRIAERYNQCA</sequence>
<dbReference type="AlphaFoldDB" id="A0A7C4PXR2"/>
<name>A0A7C4PXR2_9CHLR</name>
<gene>
    <name evidence="1" type="ORF">ENT17_07885</name>
</gene>
<dbReference type="EMBL" id="DSXR01000079">
    <property type="protein sequence ID" value="HGS87525.1"/>
    <property type="molecule type" value="Genomic_DNA"/>
</dbReference>
<protein>
    <submittedName>
        <fullName evidence="1">Uncharacterized protein</fullName>
    </submittedName>
</protein>
<evidence type="ECO:0000313" key="1">
    <source>
        <dbReference type="EMBL" id="HGS87525.1"/>
    </source>
</evidence>
<proteinExistence type="predicted"/>